<comment type="pathway">
    <text evidence="1 10">Amino-acid biosynthesis; S-adenosyl-L-methionine biosynthesis; S-adenosyl-L-methionine from L-methionine: step 1/1.</text>
</comment>
<accession>A0A6N9YRF0</accession>
<evidence type="ECO:0000256" key="10">
    <source>
        <dbReference type="HAMAP-Rule" id="MF_00086"/>
    </source>
</evidence>
<dbReference type="GO" id="GO:0000287">
    <property type="term" value="F:magnesium ion binding"/>
    <property type="evidence" value="ECO:0007669"/>
    <property type="project" value="UniProtKB-UniRule"/>
</dbReference>
<comment type="caution">
    <text evidence="16">The sequence shown here is derived from an EMBL/GenBank/DDBJ whole genome shotgun (WGS) entry which is preliminary data.</text>
</comment>
<dbReference type="GO" id="GO:0006730">
    <property type="term" value="P:one-carbon metabolic process"/>
    <property type="evidence" value="ECO:0007669"/>
    <property type="project" value="UniProtKB-KW"/>
</dbReference>
<feature type="domain" description="S-adenosylmethionine synthetase central" evidence="14">
    <location>
        <begin position="125"/>
        <end position="243"/>
    </location>
</feature>
<dbReference type="RefSeq" id="WP_163820301.1">
    <property type="nucleotide sequence ID" value="NZ_JAAGOB010000012.1"/>
</dbReference>
<dbReference type="GO" id="GO:0005737">
    <property type="term" value="C:cytoplasm"/>
    <property type="evidence" value="ECO:0007669"/>
    <property type="project" value="UniProtKB-SubCell"/>
</dbReference>
<keyword evidence="10" id="KW-0963">Cytoplasm</keyword>
<dbReference type="PANTHER" id="PTHR11964">
    <property type="entry name" value="S-ADENOSYLMETHIONINE SYNTHETASE"/>
    <property type="match status" value="1"/>
</dbReference>
<protein>
    <recommendedName>
        <fullName evidence="10">S-adenosylmethionine synthase</fullName>
        <shortName evidence="10">AdoMet synthase</shortName>
        <ecNumber evidence="10">2.5.1.6</ecNumber>
    </recommendedName>
    <alternativeName>
        <fullName evidence="10">MAT</fullName>
    </alternativeName>
    <alternativeName>
        <fullName evidence="10">Methionine adenosyltransferase</fullName>
    </alternativeName>
</protein>
<comment type="similarity">
    <text evidence="2 10 12">Belongs to the AdoMet synthase family.</text>
</comment>
<dbReference type="GO" id="GO:0004478">
    <property type="term" value="F:methionine adenosyltransferase activity"/>
    <property type="evidence" value="ECO:0007669"/>
    <property type="project" value="UniProtKB-UniRule"/>
</dbReference>
<dbReference type="PROSITE" id="PS00377">
    <property type="entry name" value="ADOMET_SYNTHASE_2"/>
    <property type="match status" value="1"/>
</dbReference>
<reference evidence="16 17" key="1">
    <citation type="submission" date="2020-02" db="EMBL/GenBank/DDBJ databases">
        <authorList>
            <person name="Li X.-J."/>
            <person name="Feng X.-M."/>
        </authorList>
    </citation>
    <scope>NUCLEOTIDE SEQUENCE [LARGE SCALE GENOMIC DNA]</scope>
    <source>
        <strain evidence="16 17">CGMCC 4.7225</strain>
    </source>
</reference>
<comment type="cofactor">
    <cofactor evidence="10">
        <name>K(+)</name>
        <dbReference type="ChEBI" id="CHEBI:29103"/>
    </cofactor>
    <text evidence="10">Binds 1 potassium ion per subunit.</text>
</comment>
<dbReference type="GO" id="GO:0006556">
    <property type="term" value="P:S-adenosylmethionine biosynthetic process"/>
    <property type="evidence" value="ECO:0007669"/>
    <property type="project" value="UniProtKB-UniRule"/>
</dbReference>
<dbReference type="InterPro" id="IPR002133">
    <property type="entry name" value="S-AdoMet_synthetase"/>
</dbReference>
<evidence type="ECO:0000256" key="12">
    <source>
        <dbReference type="RuleBase" id="RU004462"/>
    </source>
</evidence>
<feature type="binding site" evidence="10">
    <location>
        <position position="43"/>
    </location>
    <ligand>
        <name>K(+)</name>
        <dbReference type="ChEBI" id="CHEBI:29103"/>
    </ligand>
</feature>
<dbReference type="PROSITE" id="PS00376">
    <property type="entry name" value="ADOMET_SYNTHASE_1"/>
    <property type="match status" value="1"/>
</dbReference>
<sequence length="397" mass="42266">MTLRLFTSESVTEGHPDKICDQISDAVLDAMLADDPASRVAVETMVTTGQVHVAGEVTTSTYADIPAIVRDTILDIGYDSSAKGFDGASCGVNIAIGAQSADIAQGVDTAYESRVEGDDDPLDRQGAGDQGLMFGYACDETPELMPLPISLAHRLAQQLSHARKSGAVPYLRPDGKTQVTIEYDGDRPARVDTIVISTQHASNVDLVNLLTPDLIAYVVAPVLEQFSLPSDGHRLLVNPTGRFEIGGPMGDAGLTGRKIIIDTYGGMARHGGGAFSGKDPSKVDRSAAYAMRCVAKNVVAAGLATRCEIQVAYAIGKAEPVGLFVECFGTEALPVSQIERAVADVFDLRPAAIIRDLDLLRPIYRQTAAYGHFGRELPAFTWERTDRTEALKDAVGG</sequence>
<evidence type="ECO:0000256" key="9">
    <source>
        <dbReference type="ARBA" id="ARBA00022958"/>
    </source>
</evidence>
<comment type="subcellular location">
    <subcellularLocation>
        <location evidence="10 11">Cytoplasm</location>
    </subcellularLocation>
</comment>
<evidence type="ECO:0000256" key="7">
    <source>
        <dbReference type="ARBA" id="ARBA00022840"/>
    </source>
</evidence>
<evidence type="ECO:0000256" key="8">
    <source>
        <dbReference type="ARBA" id="ARBA00022842"/>
    </source>
</evidence>
<feature type="binding site" description="in other chain" evidence="10">
    <location>
        <begin position="174"/>
        <end position="176"/>
    </location>
    <ligand>
        <name>ATP</name>
        <dbReference type="ChEBI" id="CHEBI:30616"/>
        <note>ligand shared between two neighboring subunits</note>
    </ligand>
</feature>
<evidence type="ECO:0000256" key="2">
    <source>
        <dbReference type="ARBA" id="ARBA00009685"/>
    </source>
</evidence>
<keyword evidence="7 10" id="KW-0067">ATP-binding</keyword>
<dbReference type="InterPro" id="IPR022631">
    <property type="entry name" value="ADOMET_SYNTHASE_CS"/>
</dbReference>
<dbReference type="Pfam" id="PF02772">
    <property type="entry name" value="S-AdoMet_synt_M"/>
    <property type="match status" value="1"/>
</dbReference>
<evidence type="ECO:0000256" key="1">
    <source>
        <dbReference type="ARBA" id="ARBA00005224"/>
    </source>
</evidence>
<dbReference type="Gene3D" id="3.30.300.10">
    <property type="match status" value="3"/>
</dbReference>
<dbReference type="EC" id="2.5.1.6" evidence="10"/>
<feature type="binding site" description="in other chain" evidence="10">
    <location>
        <position position="282"/>
    </location>
    <ligand>
        <name>L-methionine</name>
        <dbReference type="ChEBI" id="CHEBI:57844"/>
        <note>ligand shared between two neighboring subunits</note>
    </ligand>
</feature>
<feature type="domain" description="S-adenosylmethionine synthetase N-terminal" evidence="13">
    <location>
        <begin position="5"/>
        <end position="101"/>
    </location>
</feature>
<dbReference type="Pfam" id="PF00438">
    <property type="entry name" value="S-AdoMet_synt_N"/>
    <property type="match status" value="1"/>
</dbReference>
<comment type="catalytic activity">
    <reaction evidence="10">
        <text>L-methionine + ATP + H2O = S-adenosyl-L-methionine + phosphate + diphosphate</text>
        <dbReference type="Rhea" id="RHEA:21080"/>
        <dbReference type="ChEBI" id="CHEBI:15377"/>
        <dbReference type="ChEBI" id="CHEBI:30616"/>
        <dbReference type="ChEBI" id="CHEBI:33019"/>
        <dbReference type="ChEBI" id="CHEBI:43474"/>
        <dbReference type="ChEBI" id="CHEBI:57844"/>
        <dbReference type="ChEBI" id="CHEBI:59789"/>
        <dbReference type="EC" id="2.5.1.6"/>
    </reaction>
</comment>
<dbReference type="PIRSF" id="PIRSF000497">
    <property type="entry name" value="MAT"/>
    <property type="match status" value="1"/>
</dbReference>
<evidence type="ECO:0000256" key="4">
    <source>
        <dbReference type="ARBA" id="ARBA00022679"/>
    </source>
</evidence>
<keyword evidence="17" id="KW-1185">Reference proteome</keyword>
<feature type="domain" description="S-adenosylmethionine synthetase C-terminal" evidence="15">
    <location>
        <begin position="245"/>
        <end position="384"/>
    </location>
</feature>
<feature type="binding site" description="in other chain" evidence="10">
    <location>
        <begin position="257"/>
        <end position="258"/>
    </location>
    <ligand>
        <name>ATP</name>
        <dbReference type="ChEBI" id="CHEBI:30616"/>
        <note>ligand shared between two neighboring subunits</note>
    </ligand>
</feature>
<dbReference type="InterPro" id="IPR022629">
    <property type="entry name" value="S-AdoMet_synt_central"/>
</dbReference>
<evidence type="ECO:0000259" key="15">
    <source>
        <dbReference type="Pfam" id="PF02773"/>
    </source>
</evidence>
<dbReference type="Pfam" id="PF02773">
    <property type="entry name" value="S-AdoMet_synt_C"/>
    <property type="match status" value="1"/>
</dbReference>
<dbReference type="SUPFAM" id="SSF55973">
    <property type="entry name" value="S-adenosylmethionine synthetase"/>
    <property type="match status" value="3"/>
</dbReference>
<evidence type="ECO:0000259" key="13">
    <source>
        <dbReference type="Pfam" id="PF00438"/>
    </source>
</evidence>
<feature type="binding site" evidence="10">
    <location>
        <position position="251"/>
    </location>
    <ligand>
        <name>ATP</name>
        <dbReference type="ChEBI" id="CHEBI:30616"/>
        <note>ligand shared between two neighboring subunits</note>
    </ligand>
</feature>
<feature type="binding site" evidence="10">
    <location>
        <position position="17"/>
    </location>
    <ligand>
        <name>Mg(2+)</name>
        <dbReference type="ChEBI" id="CHEBI:18420"/>
    </ligand>
</feature>
<gene>
    <name evidence="10" type="primary">metK</name>
    <name evidence="16" type="ORF">G1H11_19620</name>
</gene>
<keyword evidence="5 10" id="KW-0479">Metal-binding</keyword>
<keyword evidence="8 10" id="KW-0460">Magnesium</keyword>
<evidence type="ECO:0000256" key="11">
    <source>
        <dbReference type="RuleBase" id="RU000542"/>
    </source>
</evidence>
<feature type="binding site" description="in other chain" evidence="10">
    <location>
        <begin position="242"/>
        <end position="243"/>
    </location>
    <ligand>
        <name>ATP</name>
        <dbReference type="ChEBI" id="CHEBI:30616"/>
        <note>ligand shared between two neighboring subunits</note>
    </ligand>
</feature>
<dbReference type="UniPathway" id="UPA00315">
    <property type="reaction ID" value="UER00080"/>
</dbReference>
<comment type="subunit">
    <text evidence="10">Homotetramer; dimer of dimers.</text>
</comment>
<comment type="cofactor">
    <cofactor evidence="10">
        <name>Mg(2+)</name>
        <dbReference type="ChEBI" id="CHEBI:18420"/>
    </cofactor>
    <text evidence="10">Binds 2 divalent ions per subunit.</text>
</comment>
<keyword evidence="4 10" id="KW-0808">Transferase</keyword>
<feature type="binding site" evidence="10">
    <location>
        <position position="274"/>
    </location>
    <ligand>
        <name>ATP</name>
        <dbReference type="ChEBI" id="CHEBI:30616"/>
        <note>ligand shared between two neighboring subunits</note>
    </ligand>
</feature>
<evidence type="ECO:0000259" key="14">
    <source>
        <dbReference type="Pfam" id="PF02772"/>
    </source>
</evidence>
<dbReference type="InterPro" id="IPR022628">
    <property type="entry name" value="S-AdoMet_synt_N"/>
</dbReference>
<name>A0A6N9YRF0_9ACTN</name>
<comment type="function">
    <text evidence="10">Catalyzes the formation of S-adenosylmethionine (AdoMet) from methionine and ATP. The overall synthetic reaction is composed of two sequential steps, AdoMet formation and the subsequent tripolyphosphate hydrolysis which occurs prior to release of AdoMet from the enzyme.</text>
</comment>
<evidence type="ECO:0000256" key="6">
    <source>
        <dbReference type="ARBA" id="ARBA00022741"/>
    </source>
</evidence>
<organism evidence="16 17">
    <name type="scientific">Phytoactinopolyspora alkaliphila</name>
    <dbReference type="NCBI Taxonomy" id="1783498"/>
    <lineage>
        <taxon>Bacteria</taxon>
        <taxon>Bacillati</taxon>
        <taxon>Actinomycetota</taxon>
        <taxon>Actinomycetes</taxon>
        <taxon>Jiangellales</taxon>
        <taxon>Jiangellaceae</taxon>
        <taxon>Phytoactinopolyspora</taxon>
    </lineage>
</organism>
<dbReference type="HAMAP" id="MF_00086">
    <property type="entry name" value="S_AdoMet_synth1"/>
    <property type="match status" value="1"/>
</dbReference>
<proteinExistence type="inferred from homology"/>
<dbReference type="InterPro" id="IPR022630">
    <property type="entry name" value="S-AdoMet_synt_C"/>
</dbReference>
<evidence type="ECO:0000313" key="17">
    <source>
        <dbReference type="Proteomes" id="UP000469185"/>
    </source>
</evidence>
<feature type="binding site" description="in other chain" evidence="10">
    <location>
        <position position="15"/>
    </location>
    <ligand>
        <name>ATP</name>
        <dbReference type="ChEBI" id="CHEBI:30616"/>
        <note>ligand shared between two neighboring subunits</note>
    </ligand>
</feature>
<dbReference type="GO" id="GO:0005524">
    <property type="term" value="F:ATP binding"/>
    <property type="evidence" value="ECO:0007669"/>
    <property type="project" value="UniProtKB-UniRule"/>
</dbReference>
<evidence type="ECO:0000256" key="3">
    <source>
        <dbReference type="ARBA" id="ARBA00022563"/>
    </source>
</evidence>
<dbReference type="Proteomes" id="UP000469185">
    <property type="component" value="Unassembled WGS sequence"/>
</dbReference>
<dbReference type="AlphaFoldDB" id="A0A6N9YRF0"/>
<dbReference type="FunFam" id="3.30.300.10:FF:000003">
    <property type="entry name" value="S-adenosylmethionine synthase"/>
    <property type="match status" value="1"/>
</dbReference>
<dbReference type="NCBIfam" id="TIGR01034">
    <property type="entry name" value="metK"/>
    <property type="match status" value="1"/>
</dbReference>
<feature type="region of interest" description="Flexible loop" evidence="10">
    <location>
        <begin position="99"/>
        <end position="109"/>
    </location>
</feature>
<dbReference type="CDD" id="cd18079">
    <property type="entry name" value="S-AdoMet_synt"/>
    <property type="match status" value="1"/>
</dbReference>
<keyword evidence="6 10" id="KW-0547">Nucleotide-binding</keyword>
<feature type="binding site" evidence="10">
    <location>
        <position position="278"/>
    </location>
    <ligand>
        <name>ATP</name>
        <dbReference type="ChEBI" id="CHEBI:30616"/>
        <note>ligand shared between two neighboring subunits</note>
    </ligand>
</feature>
<evidence type="ECO:0000256" key="5">
    <source>
        <dbReference type="ARBA" id="ARBA00022723"/>
    </source>
</evidence>
<dbReference type="InterPro" id="IPR022636">
    <property type="entry name" value="S-AdoMet_synthetase_sfam"/>
</dbReference>
<keyword evidence="9 10" id="KW-0630">Potassium</keyword>
<evidence type="ECO:0000313" key="16">
    <source>
        <dbReference type="EMBL" id="NED97510.1"/>
    </source>
</evidence>
<keyword evidence="3 10" id="KW-0554">One-carbon metabolism</keyword>
<feature type="binding site" description="in other chain" evidence="10">
    <location>
        <position position="56"/>
    </location>
    <ligand>
        <name>L-methionine</name>
        <dbReference type="ChEBI" id="CHEBI:57844"/>
        <note>ligand shared between two neighboring subunits</note>
    </ligand>
</feature>
<feature type="binding site" description="in other chain" evidence="10">
    <location>
        <position position="99"/>
    </location>
    <ligand>
        <name>L-methionine</name>
        <dbReference type="ChEBI" id="CHEBI:57844"/>
        <note>ligand shared between two neighboring subunits</note>
    </ligand>
</feature>
<feature type="binding site" evidence="10">
    <location>
        <position position="251"/>
    </location>
    <ligand>
        <name>L-methionine</name>
        <dbReference type="ChEBI" id="CHEBI:57844"/>
        <note>ligand shared between two neighboring subunits</note>
    </ligand>
</feature>
<dbReference type="EMBL" id="JAAGOB010000012">
    <property type="protein sequence ID" value="NED97510.1"/>
    <property type="molecule type" value="Genomic_DNA"/>
</dbReference>